<keyword evidence="3" id="KW-0949">S-adenosyl-L-methionine</keyword>
<reference evidence="11" key="3">
    <citation type="submission" date="2025-09" db="UniProtKB">
        <authorList>
            <consortium name="Ensembl"/>
        </authorList>
    </citation>
    <scope>IDENTIFICATION</scope>
</reference>
<evidence type="ECO:0000313" key="11">
    <source>
        <dbReference type="Ensembl" id="ENSPNAP00000018900.1"/>
    </source>
</evidence>
<comment type="similarity">
    <text evidence="5">Belongs to the tRNA methyltransferase O family.</text>
</comment>
<evidence type="ECO:0000256" key="6">
    <source>
        <dbReference type="ARBA" id="ARBA00051117"/>
    </source>
</evidence>
<evidence type="ECO:0000313" key="12">
    <source>
        <dbReference type="Proteomes" id="UP001501920"/>
    </source>
</evidence>
<keyword evidence="2" id="KW-0808">Transferase</keyword>
<comment type="catalytic activity">
    <reaction evidence="6">
        <text>N(6)-L-threonylcarbamoyladenosine(37) in tRNA + S-adenosyl-L-methionine = N(6)-methyl,N(6)-L-threonylcarbamoyladenosine(37) in tRNA + S-adenosyl-L-homocysteine + H(+)</text>
        <dbReference type="Rhea" id="RHEA:70027"/>
        <dbReference type="Rhea" id="RHEA-COMP:10163"/>
        <dbReference type="Rhea" id="RHEA-COMP:17808"/>
        <dbReference type="ChEBI" id="CHEBI:15378"/>
        <dbReference type="ChEBI" id="CHEBI:57856"/>
        <dbReference type="ChEBI" id="CHEBI:59789"/>
        <dbReference type="ChEBI" id="CHEBI:74418"/>
        <dbReference type="ChEBI" id="CHEBI:188470"/>
    </reaction>
    <physiologicalReaction direction="left-to-right" evidence="6">
        <dbReference type="Rhea" id="RHEA:70028"/>
    </physiologicalReaction>
</comment>
<proteinExistence type="inferred from homology"/>
<keyword evidence="9" id="KW-0175">Coiled coil</keyword>
<name>A0A3B4D5V8_PYGNA</name>
<dbReference type="CDD" id="cd09281">
    <property type="entry name" value="UPF0066"/>
    <property type="match status" value="1"/>
</dbReference>
<evidence type="ECO:0000256" key="9">
    <source>
        <dbReference type="SAM" id="Coils"/>
    </source>
</evidence>
<dbReference type="NCBIfam" id="TIGR00104">
    <property type="entry name" value="tRNA_TsaA"/>
    <property type="match status" value="1"/>
</dbReference>
<evidence type="ECO:0000256" key="4">
    <source>
        <dbReference type="ARBA" id="ARBA00022694"/>
    </source>
</evidence>
<dbReference type="Gene3D" id="2.40.30.70">
    <property type="entry name" value="YaeB-like"/>
    <property type="match status" value="1"/>
</dbReference>
<evidence type="ECO:0000259" key="10">
    <source>
        <dbReference type="PROSITE" id="PS51668"/>
    </source>
</evidence>
<reference evidence="11 12" key="1">
    <citation type="submission" date="2020-10" db="EMBL/GenBank/DDBJ databases">
        <title>Pygocentrus nattereri (red-bellied piranha) genome, fPygNat1, primary haplotype.</title>
        <authorList>
            <person name="Myers G."/>
            <person name="Meyer A."/>
            <person name="Karagic N."/>
            <person name="Pippel M."/>
            <person name="Winkler S."/>
            <person name="Tracey A."/>
            <person name="Wood J."/>
            <person name="Formenti G."/>
            <person name="Howe K."/>
            <person name="Fedrigo O."/>
            <person name="Jarvis E.D."/>
        </authorList>
    </citation>
    <scope>NUCLEOTIDE SEQUENCE [LARGE SCALE GENOMIC DNA]</scope>
</reference>
<sequence>MAPCSCSEQIRRLSQQVAVMRKEMKNLRQHLESAVRAHRKHMASLQSELEACRQGKHEMKKTAEKDPQRGAEFSLEKGHIQTVPIGYISSCFSKKNGTPRQPAVCMSSRAALQIQPSVFNNPDHALAGLEHYSHVWLIFLFHKNGHMSYKAKVKPPRLNGQKVGVYSTRSPHRPNAIGLSLAKLESITGDTLHLSGVDLIAGTPVLDIKPYIPDYDSPSAQTNMSVQYETTEDAGDSEPEGLQCLGDSSSELDPKMRFSASGGLSEHSGSVFSEVLAEVRDYLQQGALCVETLADRRPSEPEPEPESQRASRLCYGADSYSSVAAWIRNPPAAELSVRFTPTAEEELREFQPPESTDAGRPKFQFLKGPDEAAAAVRGILSADPRSVYRRTRCSDRLFYFSLDTADVTCWFGDGFAEVLRVRPVQTQECLTTTRHSAARVIAGRASESEEELNL</sequence>
<gene>
    <name evidence="11" type="primary">TRMO</name>
</gene>
<dbReference type="GO" id="GO:0008168">
    <property type="term" value="F:methyltransferase activity"/>
    <property type="evidence" value="ECO:0007669"/>
    <property type="project" value="UniProtKB-KW"/>
</dbReference>
<feature type="domain" description="TsaA-like" evidence="10">
    <location>
        <begin position="82"/>
        <end position="220"/>
    </location>
</feature>
<dbReference type="GO" id="GO:0008033">
    <property type="term" value="P:tRNA processing"/>
    <property type="evidence" value="ECO:0007669"/>
    <property type="project" value="UniProtKB-KW"/>
</dbReference>
<dbReference type="Gene3D" id="3.30.2310.10">
    <property type="entry name" value="YaeB-like"/>
    <property type="match status" value="1"/>
</dbReference>
<dbReference type="InterPro" id="IPR036414">
    <property type="entry name" value="YaeB_N_sf"/>
</dbReference>
<evidence type="ECO:0000256" key="8">
    <source>
        <dbReference type="ARBA" id="ARBA00079732"/>
    </source>
</evidence>
<dbReference type="STRING" id="42514.ENSPNAP00000018900"/>
<dbReference type="PROSITE" id="PS51668">
    <property type="entry name" value="TSAA_2"/>
    <property type="match status" value="1"/>
</dbReference>
<dbReference type="PANTHER" id="PTHR12818">
    <property type="entry name" value="TRNA (ADENINE(37)-N6)-METHYLTRANSFERASE"/>
    <property type="match status" value="1"/>
</dbReference>
<dbReference type="PANTHER" id="PTHR12818:SF0">
    <property type="entry name" value="TRNA (ADENINE(37)-N6)-METHYLTRANSFERASE"/>
    <property type="match status" value="1"/>
</dbReference>
<reference evidence="11" key="2">
    <citation type="submission" date="2025-08" db="UniProtKB">
        <authorList>
            <consortium name="Ensembl"/>
        </authorList>
    </citation>
    <scope>IDENTIFICATION</scope>
</reference>
<keyword evidence="4" id="KW-0819">tRNA processing</keyword>
<dbReference type="GO" id="GO:0032259">
    <property type="term" value="P:methylation"/>
    <property type="evidence" value="ECO:0007669"/>
    <property type="project" value="UniProtKB-KW"/>
</dbReference>
<dbReference type="FunFam" id="2.40.30.70:FF:000002">
    <property type="entry name" value="tRNA (Adenine(37)-N6)-methyltransferase isoform X1"/>
    <property type="match status" value="1"/>
</dbReference>
<dbReference type="GeneTree" id="ENSGT00390000004643"/>
<evidence type="ECO:0000256" key="7">
    <source>
        <dbReference type="ARBA" id="ARBA00068542"/>
    </source>
</evidence>
<organism evidence="11 12">
    <name type="scientific">Pygocentrus nattereri</name>
    <name type="common">Red-bellied piranha</name>
    <dbReference type="NCBI Taxonomy" id="42514"/>
    <lineage>
        <taxon>Eukaryota</taxon>
        <taxon>Metazoa</taxon>
        <taxon>Chordata</taxon>
        <taxon>Craniata</taxon>
        <taxon>Vertebrata</taxon>
        <taxon>Euteleostomi</taxon>
        <taxon>Actinopterygii</taxon>
        <taxon>Neopterygii</taxon>
        <taxon>Teleostei</taxon>
        <taxon>Ostariophysi</taxon>
        <taxon>Characiformes</taxon>
        <taxon>Characoidei</taxon>
        <taxon>Pygocentrus</taxon>
    </lineage>
</organism>
<evidence type="ECO:0000256" key="5">
    <source>
        <dbReference type="ARBA" id="ARBA00033753"/>
    </source>
</evidence>
<accession>A0A3B4D5V8</accession>
<evidence type="ECO:0000256" key="1">
    <source>
        <dbReference type="ARBA" id="ARBA00022603"/>
    </source>
</evidence>
<dbReference type="AlphaFoldDB" id="A0A3B4D5V8"/>
<keyword evidence="12" id="KW-1185">Reference proteome</keyword>
<protein>
    <recommendedName>
        <fullName evidence="7">tRNA (adenine(37)-N6)-methyltransferase</fullName>
    </recommendedName>
    <alternativeName>
        <fullName evidence="8">tRNA methyltransferase O</fullName>
    </alternativeName>
</protein>
<dbReference type="InterPro" id="IPR040372">
    <property type="entry name" value="YaeB-like"/>
</dbReference>
<dbReference type="Ensembl" id="ENSPNAT00000039201.2">
    <property type="protein sequence ID" value="ENSPNAP00000018900.1"/>
    <property type="gene ID" value="ENSPNAG00000025379.2"/>
</dbReference>
<evidence type="ECO:0000256" key="2">
    <source>
        <dbReference type="ARBA" id="ARBA00022679"/>
    </source>
</evidence>
<dbReference type="Proteomes" id="UP001501920">
    <property type="component" value="Chromosome 5"/>
</dbReference>
<dbReference type="OMA" id="IDMIQGT"/>
<dbReference type="FunFam" id="3.30.2310.10:FF:000002">
    <property type="entry name" value="tRNA methyltransferase O"/>
    <property type="match status" value="1"/>
</dbReference>
<dbReference type="SUPFAM" id="SSF118196">
    <property type="entry name" value="YaeB-like"/>
    <property type="match status" value="1"/>
</dbReference>
<dbReference type="Pfam" id="PF01980">
    <property type="entry name" value="TrmO_N"/>
    <property type="match status" value="1"/>
</dbReference>
<feature type="coiled-coil region" evidence="9">
    <location>
        <begin position="10"/>
        <end position="48"/>
    </location>
</feature>
<evidence type="ECO:0000256" key="3">
    <source>
        <dbReference type="ARBA" id="ARBA00022691"/>
    </source>
</evidence>
<dbReference type="InterPro" id="IPR023370">
    <property type="entry name" value="TrmO-like_N"/>
</dbReference>
<dbReference type="InterPro" id="IPR036413">
    <property type="entry name" value="YaeB-like_sf"/>
</dbReference>
<keyword evidence="1" id="KW-0489">Methyltransferase</keyword>